<dbReference type="EMBL" id="SRLO01000298">
    <property type="protein sequence ID" value="TNN62282.1"/>
    <property type="molecule type" value="Genomic_DNA"/>
</dbReference>
<evidence type="ECO:0000313" key="1">
    <source>
        <dbReference type="EMBL" id="TNN62282.1"/>
    </source>
</evidence>
<comment type="caution">
    <text evidence="1">The sequence shown here is derived from an EMBL/GenBank/DDBJ whole genome shotgun (WGS) entry which is preliminary data.</text>
</comment>
<protein>
    <submittedName>
        <fullName evidence="1">Uncharacterized protein</fullName>
    </submittedName>
</protein>
<evidence type="ECO:0000313" key="2">
    <source>
        <dbReference type="Proteomes" id="UP000314294"/>
    </source>
</evidence>
<gene>
    <name evidence="1" type="ORF">EYF80_027546</name>
</gene>
<name>A0A4Z2HBX2_9TELE</name>
<reference evidence="1 2" key="1">
    <citation type="submission" date="2019-03" db="EMBL/GenBank/DDBJ databases">
        <title>First draft genome of Liparis tanakae, snailfish: a comprehensive survey of snailfish specific genes.</title>
        <authorList>
            <person name="Kim W."/>
            <person name="Song I."/>
            <person name="Jeong J.-H."/>
            <person name="Kim D."/>
            <person name="Kim S."/>
            <person name="Ryu S."/>
            <person name="Song J.Y."/>
            <person name="Lee S.K."/>
        </authorList>
    </citation>
    <scope>NUCLEOTIDE SEQUENCE [LARGE SCALE GENOMIC DNA]</scope>
    <source>
        <tissue evidence="1">Muscle</tissue>
    </source>
</reference>
<keyword evidence="2" id="KW-1185">Reference proteome</keyword>
<organism evidence="1 2">
    <name type="scientific">Liparis tanakae</name>
    <name type="common">Tanaka's snailfish</name>
    <dbReference type="NCBI Taxonomy" id="230148"/>
    <lineage>
        <taxon>Eukaryota</taxon>
        <taxon>Metazoa</taxon>
        <taxon>Chordata</taxon>
        <taxon>Craniata</taxon>
        <taxon>Vertebrata</taxon>
        <taxon>Euteleostomi</taxon>
        <taxon>Actinopterygii</taxon>
        <taxon>Neopterygii</taxon>
        <taxon>Teleostei</taxon>
        <taxon>Neoteleostei</taxon>
        <taxon>Acanthomorphata</taxon>
        <taxon>Eupercaria</taxon>
        <taxon>Perciformes</taxon>
        <taxon>Cottioidei</taxon>
        <taxon>Cottales</taxon>
        <taxon>Liparidae</taxon>
        <taxon>Liparis</taxon>
    </lineage>
</organism>
<sequence length="100" mass="11122">MSGQASQRQRRARYAFAFPCPFAGLVVIVEDDQLHRPGETRTEQRNGQPLKEFNLETEMLCLHLSTDLPCETALLLPLLSPLDSAVLTSTALRPSAPCFH</sequence>
<accession>A0A4Z2HBX2</accession>
<proteinExistence type="predicted"/>
<dbReference type="AlphaFoldDB" id="A0A4Z2HBX2"/>
<dbReference type="Proteomes" id="UP000314294">
    <property type="component" value="Unassembled WGS sequence"/>
</dbReference>